<evidence type="ECO:0000259" key="5">
    <source>
        <dbReference type="Pfam" id="PF04952"/>
    </source>
</evidence>
<dbReference type="GO" id="GO:0016811">
    <property type="term" value="F:hydrolase activity, acting on carbon-nitrogen (but not peptide) bonds, in linear amides"/>
    <property type="evidence" value="ECO:0007669"/>
    <property type="project" value="TreeGrafter"/>
</dbReference>
<keyword evidence="4" id="KW-0862">Zinc</keyword>
<dbReference type="PANTHER" id="PTHR15162:SF7">
    <property type="entry name" value="SUCCINYLGLUTAMATE DESUCCINYLASE"/>
    <property type="match status" value="1"/>
</dbReference>
<dbReference type="GO" id="GO:0046872">
    <property type="term" value="F:metal ion binding"/>
    <property type="evidence" value="ECO:0007669"/>
    <property type="project" value="UniProtKB-KW"/>
</dbReference>
<name>A0A084IL95_SALHC</name>
<gene>
    <name evidence="7" type="ORF">C41B8_09771</name>
</gene>
<dbReference type="Proteomes" id="UP000028302">
    <property type="component" value="Unassembled WGS sequence"/>
</dbReference>
<dbReference type="InterPro" id="IPR055438">
    <property type="entry name" value="AstE_AspA_cat"/>
</dbReference>
<organism evidence="7 8">
    <name type="scientific">Salinisphaera hydrothermalis (strain C41B8)</name>
    <dbReference type="NCBI Taxonomy" id="1304275"/>
    <lineage>
        <taxon>Bacteria</taxon>
        <taxon>Pseudomonadati</taxon>
        <taxon>Pseudomonadota</taxon>
        <taxon>Gammaproteobacteria</taxon>
        <taxon>Salinisphaerales</taxon>
        <taxon>Salinisphaeraceae</taxon>
        <taxon>Salinisphaera</taxon>
    </lineage>
</organism>
<keyword evidence="3" id="KW-0378">Hydrolase</keyword>
<accession>A0A084IL95</accession>
<dbReference type="Pfam" id="PF24827">
    <property type="entry name" value="AstE_AspA_cat"/>
    <property type="match status" value="1"/>
</dbReference>
<dbReference type="STRING" id="1304275.C41B8_09771"/>
<evidence type="ECO:0000259" key="6">
    <source>
        <dbReference type="Pfam" id="PF24827"/>
    </source>
</evidence>
<dbReference type="InterPro" id="IPR050178">
    <property type="entry name" value="AspA/AstE_fam"/>
</dbReference>
<evidence type="ECO:0000313" key="7">
    <source>
        <dbReference type="EMBL" id="KEZ77479.1"/>
    </source>
</evidence>
<evidence type="ECO:0000256" key="3">
    <source>
        <dbReference type="ARBA" id="ARBA00022801"/>
    </source>
</evidence>
<dbReference type="Gene3D" id="3.40.630.10">
    <property type="entry name" value="Zn peptidases"/>
    <property type="match status" value="1"/>
</dbReference>
<dbReference type="OrthoDB" id="5290473at2"/>
<dbReference type="PATRIC" id="fig|1304275.5.peg.1993"/>
<dbReference type="eggNOG" id="COG2988">
    <property type="taxonomic scope" value="Bacteria"/>
</dbReference>
<evidence type="ECO:0000256" key="1">
    <source>
        <dbReference type="ARBA" id="ARBA00001947"/>
    </source>
</evidence>
<comment type="caution">
    <text evidence="7">The sequence shown here is derived from an EMBL/GenBank/DDBJ whole genome shotgun (WGS) entry which is preliminary data.</text>
</comment>
<comment type="cofactor">
    <cofactor evidence="1">
        <name>Zn(2+)</name>
        <dbReference type="ChEBI" id="CHEBI:29105"/>
    </cofactor>
</comment>
<keyword evidence="8" id="KW-1185">Reference proteome</keyword>
<feature type="domain" description="Succinylglutamate desuccinylase/Aspartoacylase catalytic" evidence="6">
    <location>
        <begin position="59"/>
        <end position="249"/>
    </location>
</feature>
<proteinExistence type="predicted"/>
<keyword evidence="2" id="KW-0479">Metal-binding</keyword>
<dbReference type="SUPFAM" id="SSF53187">
    <property type="entry name" value="Zn-dependent exopeptidases"/>
    <property type="match status" value="1"/>
</dbReference>
<feature type="domain" description="AstE/AspA barrel-sandwich hybrid" evidence="5">
    <location>
        <begin position="269"/>
        <end position="343"/>
    </location>
</feature>
<evidence type="ECO:0000256" key="2">
    <source>
        <dbReference type="ARBA" id="ARBA00022723"/>
    </source>
</evidence>
<dbReference type="AlphaFoldDB" id="A0A084IL95"/>
<dbReference type="InterPro" id="IPR007036">
    <property type="entry name" value="Aste_AspA_hybrid_dom"/>
</dbReference>
<reference evidence="7 8" key="1">
    <citation type="submission" date="2013-03" db="EMBL/GenBank/DDBJ databases">
        <title>Salinisphaera hydrothermalis C41B8 Genome Sequencing.</title>
        <authorList>
            <person name="Li C."/>
            <person name="Lai Q."/>
            <person name="Shao Z."/>
        </authorList>
    </citation>
    <scope>NUCLEOTIDE SEQUENCE [LARGE SCALE GENOMIC DNA]</scope>
    <source>
        <strain evidence="7 8">C41B8</strain>
    </source>
</reference>
<dbReference type="NCBIfam" id="NF003706">
    <property type="entry name" value="PRK05324.1"/>
    <property type="match status" value="1"/>
</dbReference>
<dbReference type="EMBL" id="APNK01000012">
    <property type="protein sequence ID" value="KEZ77479.1"/>
    <property type="molecule type" value="Genomic_DNA"/>
</dbReference>
<dbReference type="PANTHER" id="PTHR15162">
    <property type="entry name" value="ASPARTOACYLASE"/>
    <property type="match status" value="1"/>
</dbReference>
<evidence type="ECO:0000256" key="4">
    <source>
        <dbReference type="ARBA" id="ARBA00022833"/>
    </source>
</evidence>
<dbReference type="Pfam" id="PF04952">
    <property type="entry name" value="AstE_AspA_hybrid"/>
    <property type="match status" value="1"/>
</dbReference>
<sequence>MDDETRCSPRRLRDILSAAMADRSFRYEPIELAGGGRVIDRGPGIAELVPAAPVPDAAATIISAGIHGNETAPLELLLHLAGDLDDGGITVGAPTLLIVGHPASIVAETRYIETNLNRLFTREVAAGNTREHARARELMDAVDAFWAAHAGPGTGEDQRTTPLHLDMHTAIRESRYPRFAVEPLADIETPASVWRVMAAAGLQAVLSQHAPSPTFSHYSRAVHHVVAFTLELGRVARFGGNDLAPLASMADWLAARVSGQPAAETPLEALTFFRVVDELCRVSEDFSLGFDDDVANFTAFEVGVVIARDGEAGETVVADAPVYVVFPNAHVERGARAALLARPVSASSPQASGAPSGG</sequence>
<protein>
    <submittedName>
        <fullName evidence="7">Succinylglutamate desuccinylase</fullName>
    </submittedName>
</protein>
<dbReference type="GO" id="GO:0016788">
    <property type="term" value="F:hydrolase activity, acting on ester bonds"/>
    <property type="evidence" value="ECO:0007669"/>
    <property type="project" value="InterPro"/>
</dbReference>
<evidence type="ECO:0000313" key="8">
    <source>
        <dbReference type="Proteomes" id="UP000028302"/>
    </source>
</evidence>